<reference evidence="4" key="1">
    <citation type="submission" date="2021-07" db="EMBL/GenBank/DDBJ databases">
        <authorList>
            <person name="Yoon Y.B."/>
            <person name="Park B.J."/>
            <person name="Cho S.J."/>
            <person name="Park S.C."/>
        </authorList>
    </citation>
    <scope>NUCLEOTIDE SEQUENCE</scope>
</reference>
<dbReference type="PANTHER" id="PTHR11177:SF317">
    <property type="entry name" value="CHITINASE 12-RELATED"/>
    <property type="match status" value="1"/>
</dbReference>
<keyword evidence="4" id="KW-0378">Hydrolase</keyword>
<dbReference type="EMBL" id="MZ615704">
    <property type="protein sequence ID" value="UBY12661.1"/>
    <property type="molecule type" value="mRNA"/>
</dbReference>
<dbReference type="Pfam" id="PF00704">
    <property type="entry name" value="Glyco_hydro_18"/>
    <property type="match status" value="1"/>
</dbReference>
<proteinExistence type="evidence at transcript level"/>
<dbReference type="EC" id="3.2.1.14" evidence="4"/>
<dbReference type="SUPFAM" id="SSF51445">
    <property type="entry name" value="(Trans)glycosidases"/>
    <property type="match status" value="1"/>
</dbReference>
<dbReference type="Gene3D" id="3.10.50.10">
    <property type="match status" value="1"/>
</dbReference>
<dbReference type="GO" id="GO:0008843">
    <property type="term" value="F:endochitinase activity"/>
    <property type="evidence" value="ECO:0007669"/>
    <property type="project" value="UniProtKB-EC"/>
</dbReference>
<dbReference type="GO" id="GO:0008061">
    <property type="term" value="F:chitin binding"/>
    <property type="evidence" value="ECO:0007669"/>
    <property type="project" value="InterPro"/>
</dbReference>
<dbReference type="GO" id="GO:0006032">
    <property type="term" value="P:chitin catabolic process"/>
    <property type="evidence" value="ECO:0007669"/>
    <property type="project" value="TreeGrafter"/>
</dbReference>
<dbReference type="InterPro" id="IPR011583">
    <property type="entry name" value="Chitinase_II/V-like_cat"/>
</dbReference>
<dbReference type="PANTHER" id="PTHR11177">
    <property type="entry name" value="CHITINASE"/>
    <property type="match status" value="1"/>
</dbReference>
<dbReference type="InterPro" id="IPR017853">
    <property type="entry name" value="GH"/>
</dbReference>
<dbReference type="SUPFAM" id="SSF54556">
    <property type="entry name" value="Chitinase insertion domain"/>
    <property type="match status" value="1"/>
</dbReference>
<evidence type="ECO:0000256" key="2">
    <source>
        <dbReference type="SAM" id="SignalP"/>
    </source>
</evidence>
<dbReference type="InterPro" id="IPR029070">
    <property type="entry name" value="Chitinase_insertion_sf"/>
</dbReference>
<organism evidence="4">
    <name type="scientific">Eisenia andrei</name>
    <dbReference type="NCBI Taxonomy" id="168636"/>
    <lineage>
        <taxon>Eukaryota</taxon>
        <taxon>Metazoa</taxon>
        <taxon>Spiralia</taxon>
        <taxon>Lophotrochozoa</taxon>
        <taxon>Annelida</taxon>
        <taxon>Clitellata</taxon>
        <taxon>Oligochaeta</taxon>
        <taxon>Crassiclitellata</taxon>
        <taxon>Lumbricina</taxon>
        <taxon>Lumbricidae</taxon>
        <taxon>Lumbricinae</taxon>
        <taxon>Eisenia</taxon>
    </lineage>
</organism>
<dbReference type="PROSITE" id="PS51910">
    <property type="entry name" value="GH18_2"/>
    <property type="match status" value="1"/>
</dbReference>
<protein>
    <submittedName>
        <fullName evidence="4">Chitinase</fullName>
        <ecNumber evidence="4">3.2.1.14</ecNumber>
    </submittedName>
</protein>
<dbReference type="AlphaFoldDB" id="A0A8K1MG45"/>
<dbReference type="GO" id="GO:0005576">
    <property type="term" value="C:extracellular region"/>
    <property type="evidence" value="ECO:0007669"/>
    <property type="project" value="TreeGrafter"/>
</dbReference>
<feature type="domain" description="GH18" evidence="3">
    <location>
        <begin position="22"/>
        <end position="403"/>
    </location>
</feature>
<accession>A0A8K1MG45</accession>
<name>A0A8K1MG45_9ANNE</name>
<evidence type="ECO:0000313" key="4">
    <source>
        <dbReference type="EMBL" id="UBY12661.1"/>
    </source>
</evidence>
<dbReference type="FunFam" id="3.10.50.10:FF:000001">
    <property type="entry name" value="Chitinase 3-like 1"/>
    <property type="match status" value="1"/>
</dbReference>
<dbReference type="SMART" id="SM00636">
    <property type="entry name" value="Glyco_18"/>
    <property type="match status" value="1"/>
</dbReference>
<feature type="chain" id="PRO_5035456849" evidence="2">
    <location>
        <begin position="20"/>
        <end position="430"/>
    </location>
</feature>
<feature type="signal peptide" evidence="2">
    <location>
        <begin position="1"/>
        <end position="19"/>
    </location>
</feature>
<keyword evidence="2" id="KW-0732">Signal</keyword>
<dbReference type="Gene3D" id="3.20.20.80">
    <property type="entry name" value="Glycosidases"/>
    <property type="match status" value="1"/>
</dbReference>
<keyword evidence="4" id="KW-0326">Glycosidase</keyword>
<dbReference type="CDD" id="cd02872">
    <property type="entry name" value="GH18_chitolectin_chitotriosidase"/>
    <property type="match status" value="1"/>
</dbReference>
<evidence type="ECO:0000259" key="3">
    <source>
        <dbReference type="PROSITE" id="PS51910"/>
    </source>
</evidence>
<keyword evidence="1" id="KW-1015">Disulfide bond</keyword>
<sequence length="430" mass="47969">MNGWNFLALVALASAATYAQEYKRVCYITNWAQYRPAPASWFPNKTDPSLCSHVLFAFAIIDANNSVIHQEWNDDIPGGLYDQTIALKEREPNLKVLISIGGYNFGMWQVTIMMSTPGNRSAFINSAINFCRTRDFDGVDLDFQFPGSAWRGSPPEDKYRFTILLQEFRAAIASEAVSSGKDPLILTAAVGAQEITINAGYEVDLIHQYLDFINVMSYDFNGAWDVMTGLNAPLYARADEFGVEYDGSNRSTRNLDWAARYWAELGAPKEKLVLGLALYGRSFTLANVVENDVGDPISGPGWAGIYTGEAGFLSYYEVCSVINQGVTRVFHQEHQTPYIYRDDQWVGYDDEESLKLKVDYIKANGYSGWMTWNLDLDDFSGGLGCNAGPYPLLTAINNFLLNTSVPLNSPFPAAPLTGKRPARKTRINRQ</sequence>
<dbReference type="InterPro" id="IPR050314">
    <property type="entry name" value="Glycosyl_Hydrlase_18"/>
</dbReference>
<evidence type="ECO:0000256" key="1">
    <source>
        <dbReference type="ARBA" id="ARBA00023157"/>
    </source>
</evidence>
<dbReference type="InterPro" id="IPR001223">
    <property type="entry name" value="Glyco_hydro18_cat"/>
</dbReference>
<dbReference type="GO" id="GO:0005975">
    <property type="term" value="P:carbohydrate metabolic process"/>
    <property type="evidence" value="ECO:0007669"/>
    <property type="project" value="InterPro"/>
</dbReference>